<proteinExistence type="predicted"/>
<accession>A0AB37HTJ8</accession>
<sequence length="82" mass="8809">MEVEESLSTAARIEITEKYARAYAEAPKKGKIQILGQVVEVTGWNRDHASSNTRTVLGFLFPSSVVASSSRAALAAPASEAW</sequence>
<evidence type="ECO:0000313" key="1">
    <source>
        <dbReference type="EMBL" id="QUC10950.1"/>
    </source>
</evidence>
<reference evidence="1" key="1">
    <citation type="submission" date="2021-03" db="EMBL/GenBank/DDBJ databases">
        <title>Human Oral Microbial Genomes.</title>
        <authorList>
            <person name="Johnston C.D."/>
            <person name="Chen T."/>
            <person name="Dewhirst F.E."/>
        </authorList>
    </citation>
    <scope>NUCLEOTIDE SEQUENCE</scope>
    <source>
        <strain evidence="1">F0714</strain>
    </source>
</reference>
<dbReference type="AlphaFoldDB" id="A0AB37HTJ8"/>
<organism evidence="1 2">
    <name type="scientific">Arachnia propionica</name>
    <dbReference type="NCBI Taxonomy" id="1750"/>
    <lineage>
        <taxon>Bacteria</taxon>
        <taxon>Bacillati</taxon>
        <taxon>Actinomycetota</taxon>
        <taxon>Actinomycetes</taxon>
        <taxon>Propionibacteriales</taxon>
        <taxon>Propionibacteriaceae</taxon>
        <taxon>Arachnia</taxon>
    </lineage>
</organism>
<dbReference type="EMBL" id="CP072385">
    <property type="protein sequence ID" value="QUC10950.1"/>
    <property type="molecule type" value="Genomic_DNA"/>
</dbReference>
<dbReference type="RefSeq" id="WP_157682449.1">
    <property type="nucleotide sequence ID" value="NZ_CAURRE010000015.1"/>
</dbReference>
<gene>
    <name evidence="1" type="ORF">J5A53_14520</name>
</gene>
<evidence type="ECO:0000313" key="2">
    <source>
        <dbReference type="Proteomes" id="UP000677180"/>
    </source>
</evidence>
<name>A0AB37HTJ8_9ACTN</name>
<protein>
    <submittedName>
        <fullName evidence="1">Uncharacterized protein</fullName>
    </submittedName>
</protein>
<dbReference type="Proteomes" id="UP000677180">
    <property type="component" value="Chromosome"/>
</dbReference>